<dbReference type="Proteomes" id="UP001205105">
    <property type="component" value="Unassembled WGS sequence"/>
</dbReference>
<proteinExistence type="predicted"/>
<name>A0AAD5H9E1_9CHLO</name>
<evidence type="ECO:0000313" key="1">
    <source>
        <dbReference type="EMBL" id="KAI7845780.1"/>
    </source>
</evidence>
<dbReference type="Gene3D" id="2.30.30.40">
    <property type="entry name" value="SH3 Domains"/>
    <property type="match status" value="1"/>
</dbReference>
<evidence type="ECO:0000313" key="2">
    <source>
        <dbReference type="Proteomes" id="UP001205105"/>
    </source>
</evidence>
<accession>A0AAD5H9E1</accession>
<reference evidence="1" key="1">
    <citation type="submission" date="2020-11" db="EMBL/GenBank/DDBJ databases">
        <title>Chlorella ohadii genome sequencing and assembly.</title>
        <authorList>
            <person name="Murik O."/>
            <person name="Treves H."/>
            <person name="Kedem I."/>
            <person name="Shotland Y."/>
            <person name="Kaplan A."/>
        </authorList>
    </citation>
    <scope>NUCLEOTIDE SEQUENCE</scope>
    <source>
        <strain evidence="1">1</strain>
    </source>
</reference>
<comment type="caution">
    <text evidence="1">The sequence shown here is derived from an EMBL/GenBank/DDBJ whole genome shotgun (WGS) entry which is preliminary data.</text>
</comment>
<keyword evidence="2" id="KW-1185">Reference proteome</keyword>
<sequence>MQVKDENGGCSEGRFSTGHLRFRRRRSSCGRHHRRRRCLLSGAAAMRSLQLSALLVPLLLAAAATAYTLPPYNTQCRQVTGDGVAIRASPSLSAAAEAERLWKCYRVHYLGVKVTSGGLDWAKIWWNGKERWVAAQYLVLAQANAKCAAKVWKSGGNNWGMWATATKFYCRMGCPCGV</sequence>
<evidence type="ECO:0008006" key="3">
    <source>
        <dbReference type="Google" id="ProtNLM"/>
    </source>
</evidence>
<gene>
    <name evidence="1" type="ORF">COHA_000694</name>
</gene>
<protein>
    <recommendedName>
        <fullName evidence="3">SH3b domain-containing protein</fullName>
    </recommendedName>
</protein>
<dbReference type="AlphaFoldDB" id="A0AAD5H9E1"/>
<organism evidence="1 2">
    <name type="scientific">Chlorella ohadii</name>
    <dbReference type="NCBI Taxonomy" id="2649997"/>
    <lineage>
        <taxon>Eukaryota</taxon>
        <taxon>Viridiplantae</taxon>
        <taxon>Chlorophyta</taxon>
        <taxon>core chlorophytes</taxon>
        <taxon>Trebouxiophyceae</taxon>
        <taxon>Chlorellales</taxon>
        <taxon>Chlorellaceae</taxon>
        <taxon>Chlorella clade</taxon>
        <taxon>Chlorella</taxon>
    </lineage>
</organism>
<dbReference type="EMBL" id="JADXDR010000013">
    <property type="protein sequence ID" value="KAI7845780.1"/>
    <property type="molecule type" value="Genomic_DNA"/>
</dbReference>